<dbReference type="AlphaFoldDB" id="A0A0D0GLH8"/>
<name>A0A0D0GLH8_9SPHI</name>
<comment type="caution">
    <text evidence="1">The sequence shown here is derived from an EMBL/GenBank/DDBJ whole genome shotgun (WGS) entry which is preliminary data.</text>
</comment>
<dbReference type="OrthoDB" id="771789at2"/>
<organism evidence="1 2">
    <name type="scientific">Pedobacter lusitanus</name>
    <dbReference type="NCBI Taxonomy" id="1503925"/>
    <lineage>
        <taxon>Bacteria</taxon>
        <taxon>Pseudomonadati</taxon>
        <taxon>Bacteroidota</taxon>
        <taxon>Sphingobacteriia</taxon>
        <taxon>Sphingobacteriales</taxon>
        <taxon>Sphingobacteriaceae</taxon>
        <taxon>Pedobacter</taxon>
    </lineage>
</organism>
<sequence>MKDQIKIQGAAGKVNEESVFTGDQLQHQENVTPVSFKNTETIKRSLPVAMQKKINPRLLIL</sequence>
<dbReference type="Proteomes" id="UP000032049">
    <property type="component" value="Unassembled WGS sequence"/>
</dbReference>
<dbReference type="RefSeq" id="WP_041879466.1">
    <property type="nucleotide sequence ID" value="NZ_CP157278.1"/>
</dbReference>
<proteinExistence type="predicted"/>
<reference evidence="1 2" key="1">
    <citation type="submission" date="2015-01" db="EMBL/GenBank/DDBJ databases">
        <title>Draft genome sequence of Pedobacter sp. NL19 isolated from sludge of an effluent treatment pond in an abandoned uranium mine.</title>
        <authorList>
            <person name="Santos T."/>
            <person name="Caetano T."/>
            <person name="Covas C."/>
            <person name="Cruz A."/>
            <person name="Mendo S."/>
        </authorList>
    </citation>
    <scope>NUCLEOTIDE SEQUENCE [LARGE SCALE GENOMIC DNA]</scope>
    <source>
        <strain evidence="1 2">NL19</strain>
    </source>
</reference>
<gene>
    <name evidence="1" type="ORF">TH53_05800</name>
</gene>
<dbReference type="EMBL" id="JXRA01000024">
    <property type="protein sequence ID" value="KIO78102.1"/>
    <property type="molecule type" value="Genomic_DNA"/>
</dbReference>
<keyword evidence="2" id="KW-1185">Reference proteome</keyword>
<evidence type="ECO:0000313" key="2">
    <source>
        <dbReference type="Proteomes" id="UP000032049"/>
    </source>
</evidence>
<protein>
    <submittedName>
        <fullName evidence="1">Uncharacterized protein</fullName>
    </submittedName>
</protein>
<evidence type="ECO:0000313" key="1">
    <source>
        <dbReference type="EMBL" id="KIO78102.1"/>
    </source>
</evidence>
<accession>A0A0D0GLH8</accession>
<dbReference type="STRING" id="1503925.TH53_05800"/>